<dbReference type="GO" id="GO:0008235">
    <property type="term" value="F:metalloexopeptidase activity"/>
    <property type="evidence" value="ECO:0007669"/>
    <property type="project" value="InterPro"/>
</dbReference>
<proteinExistence type="inferred from homology"/>
<evidence type="ECO:0000256" key="2">
    <source>
        <dbReference type="ARBA" id="ARBA00005957"/>
    </source>
</evidence>
<gene>
    <name evidence="12" type="ORF">CLV71_124119</name>
</gene>
<dbReference type="EMBL" id="SOCP01000024">
    <property type="protein sequence ID" value="TDV40102.1"/>
    <property type="molecule type" value="Genomic_DNA"/>
</dbReference>
<dbReference type="GO" id="GO:0046872">
    <property type="term" value="F:metal ion binding"/>
    <property type="evidence" value="ECO:0007669"/>
    <property type="project" value="UniProtKB-KW"/>
</dbReference>
<evidence type="ECO:0000313" key="12">
    <source>
        <dbReference type="EMBL" id="TDV40102.1"/>
    </source>
</evidence>
<dbReference type="FunFam" id="3.40.630.10:FF:000054">
    <property type="entry name" value="Peptide hydrolase"/>
    <property type="match status" value="1"/>
</dbReference>
<keyword evidence="6 9" id="KW-0732">Signal</keyword>
<evidence type="ECO:0000256" key="8">
    <source>
        <dbReference type="ARBA" id="ARBA00022833"/>
    </source>
</evidence>
<evidence type="ECO:0000259" key="11">
    <source>
        <dbReference type="Pfam" id="PF04389"/>
    </source>
</evidence>
<comment type="cofactor">
    <cofactor evidence="1">
        <name>Zn(2+)</name>
        <dbReference type="ChEBI" id="CHEBI:29105"/>
    </cofactor>
</comment>
<evidence type="ECO:0000259" key="10">
    <source>
        <dbReference type="Pfam" id="PF02225"/>
    </source>
</evidence>
<dbReference type="Gene3D" id="3.40.630.10">
    <property type="entry name" value="Zn peptidases"/>
    <property type="match status" value="1"/>
</dbReference>
<evidence type="ECO:0000256" key="7">
    <source>
        <dbReference type="ARBA" id="ARBA00022801"/>
    </source>
</evidence>
<keyword evidence="5" id="KW-0479">Metal-binding</keyword>
<comment type="similarity">
    <text evidence="2">Belongs to the peptidase M28 family. M28A subfamily.</text>
</comment>
<name>A0A4R7UVY4_9PSEU</name>
<dbReference type="Gene3D" id="3.50.30.30">
    <property type="match status" value="1"/>
</dbReference>
<dbReference type="OrthoDB" id="345880at2"/>
<dbReference type="GO" id="GO:0004177">
    <property type="term" value="F:aminopeptidase activity"/>
    <property type="evidence" value="ECO:0007669"/>
    <property type="project" value="UniProtKB-KW"/>
</dbReference>
<dbReference type="SUPFAM" id="SSF52025">
    <property type="entry name" value="PA domain"/>
    <property type="match status" value="1"/>
</dbReference>
<keyword evidence="4" id="KW-0645">Protease</keyword>
<keyword evidence="13" id="KW-1185">Reference proteome</keyword>
<evidence type="ECO:0000256" key="6">
    <source>
        <dbReference type="ARBA" id="ARBA00022729"/>
    </source>
</evidence>
<feature type="signal peptide" evidence="9">
    <location>
        <begin position="1"/>
        <end position="24"/>
    </location>
</feature>
<dbReference type="Pfam" id="PF02225">
    <property type="entry name" value="PA"/>
    <property type="match status" value="1"/>
</dbReference>
<dbReference type="InterPro" id="IPR045175">
    <property type="entry name" value="M28_fam"/>
</dbReference>
<dbReference type="AlphaFoldDB" id="A0A4R7UVY4"/>
<dbReference type="Pfam" id="PF04389">
    <property type="entry name" value="Peptidase_M28"/>
    <property type="match status" value="1"/>
</dbReference>
<evidence type="ECO:0000256" key="5">
    <source>
        <dbReference type="ARBA" id="ARBA00022723"/>
    </source>
</evidence>
<feature type="domain" description="PA" evidence="10">
    <location>
        <begin position="143"/>
        <end position="227"/>
    </location>
</feature>
<dbReference type="SUPFAM" id="SSF53187">
    <property type="entry name" value="Zn-dependent exopeptidases"/>
    <property type="match status" value="1"/>
</dbReference>
<evidence type="ECO:0000256" key="9">
    <source>
        <dbReference type="SAM" id="SignalP"/>
    </source>
</evidence>
<organism evidence="12 13">
    <name type="scientific">Actinophytocola oryzae</name>
    <dbReference type="NCBI Taxonomy" id="502181"/>
    <lineage>
        <taxon>Bacteria</taxon>
        <taxon>Bacillati</taxon>
        <taxon>Actinomycetota</taxon>
        <taxon>Actinomycetes</taxon>
        <taxon>Pseudonocardiales</taxon>
        <taxon>Pseudonocardiaceae</taxon>
    </lineage>
</organism>
<comment type="caution">
    <text evidence="12">The sequence shown here is derived from an EMBL/GenBank/DDBJ whole genome shotgun (WGS) entry which is preliminary data.</text>
</comment>
<dbReference type="Proteomes" id="UP000294927">
    <property type="component" value="Unassembled WGS sequence"/>
</dbReference>
<evidence type="ECO:0000256" key="1">
    <source>
        <dbReference type="ARBA" id="ARBA00001947"/>
    </source>
</evidence>
<dbReference type="CDD" id="cd03876">
    <property type="entry name" value="M28_SGAP_like"/>
    <property type="match status" value="1"/>
</dbReference>
<keyword evidence="3" id="KW-0031">Aminopeptidase</keyword>
<dbReference type="GO" id="GO:0004180">
    <property type="term" value="F:carboxypeptidase activity"/>
    <property type="evidence" value="ECO:0007669"/>
    <property type="project" value="UniProtKB-KW"/>
</dbReference>
<keyword evidence="8" id="KW-0862">Zinc</keyword>
<dbReference type="InterPro" id="IPR007484">
    <property type="entry name" value="Peptidase_M28"/>
</dbReference>
<sequence length="512" mass="52565">MPSAKTTFRAGVALLAAATGLGIAAVPASAQTASPIPDGPALARQLVKKVDVAGTNRHLIALQRLADRNGGNRAAGSKGHSDSAEYIATKLEAAGYVVDRQEFSFVFDETLSQSLTVNGVAVPVIRMSYSQSTPEGGVTSTLAVVPPDATPGCEAADYTAAGAAGKVALVSRGSCPFAQKAAAAAEAGAVAVLVYNNVPGAVNGTLGAPDENSAPAGGISQADGQALASQNGAPVTLDLQGFMEDRTTYNVIAETQTGRHNNVVMAGAHLDSVAAGPGINDNGTGSAALLETALQLGSSPKVNNAVRFAWWSAEELGLVGSEYYVQNLDFEQQLDIALYLNFDMIGSPNAGYFVYDGDNSDGVGSGAGPFGSAQIEKAFTDYFDYTGVPTRGTDFDGRSDYGEFILNGIPSGGLFTGAEVVKTAEQADLWGGIAGEAYDKCYHSACDNLGNIDRVALDRNSDAIAFVLGSYAISTEDINGVPPRAARAKTRAAQARVAQRSVAADDHHGALS</sequence>
<evidence type="ECO:0000256" key="4">
    <source>
        <dbReference type="ARBA" id="ARBA00022670"/>
    </source>
</evidence>
<evidence type="ECO:0000313" key="13">
    <source>
        <dbReference type="Proteomes" id="UP000294927"/>
    </source>
</evidence>
<feature type="domain" description="Peptidase M28" evidence="11">
    <location>
        <begin position="250"/>
        <end position="465"/>
    </location>
</feature>
<dbReference type="InterPro" id="IPR003137">
    <property type="entry name" value="PA_domain"/>
</dbReference>
<dbReference type="PANTHER" id="PTHR12147:SF26">
    <property type="entry name" value="PEPTIDASE M28 DOMAIN-CONTAINING PROTEIN"/>
    <property type="match status" value="1"/>
</dbReference>
<dbReference type="InterPro" id="IPR046450">
    <property type="entry name" value="PA_dom_sf"/>
</dbReference>
<keyword evidence="12" id="KW-0121">Carboxypeptidase</keyword>
<feature type="chain" id="PRO_5039299056" evidence="9">
    <location>
        <begin position="25"/>
        <end position="512"/>
    </location>
</feature>
<evidence type="ECO:0000256" key="3">
    <source>
        <dbReference type="ARBA" id="ARBA00022438"/>
    </source>
</evidence>
<keyword evidence="7" id="KW-0378">Hydrolase</keyword>
<accession>A0A4R7UVY4</accession>
<dbReference type="PANTHER" id="PTHR12147">
    <property type="entry name" value="METALLOPEPTIDASE M28 FAMILY MEMBER"/>
    <property type="match status" value="1"/>
</dbReference>
<reference evidence="12 13" key="1">
    <citation type="submission" date="2019-03" db="EMBL/GenBank/DDBJ databases">
        <title>Genomic Encyclopedia of Archaeal and Bacterial Type Strains, Phase II (KMG-II): from individual species to whole genera.</title>
        <authorList>
            <person name="Goeker M."/>
        </authorList>
    </citation>
    <scope>NUCLEOTIDE SEQUENCE [LARGE SCALE GENOMIC DNA]</scope>
    <source>
        <strain evidence="12 13">DSM 45499</strain>
    </source>
</reference>
<dbReference type="RefSeq" id="WP_133908543.1">
    <property type="nucleotide sequence ID" value="NZ_SOCP01000024.1"/>
</dbReference>
<dbReference type="InterPro" id="IPR041756">
    <property type="entry name" value="M28_SGAP-like"/>
</dbReference>
<dbReference type="GO" id="GO:0006508">
    <property type="term" value="P:proteolysis"/>
    <property type="evidence" value="ECO:0007669"/>
    <property type="project" value="UniProtKB-KW"/>
</dbReference>
<protein>
    <submittedName>
        <fullName evidence="12">Zn-dependent M28 family amino/carboxypeptidase</fullName>
    </submittedName>
</protein>